<dbReference type="GO" id="GO:0032259">
    <property type="term" value="P:methylation"/>
    <property type="evidence" value="ECO:0007669"/>
    <property type="project" value="UniProtKB-KW"/>
</dbReference>
<evidence type="ECO:0000313" key="12">
    <source>
        <dbReference type="Proteomes" id="UP000261739"/>
    </source>
</evidence>
<feature type="domain" description="MmeI-like C-terminal" evidence="9">
    <location>
        <begin position="863"/>
        <end position="936"/>
    </location>
</feature>
<evidence type="ECO:0000259" key="8">
    <source>
        <dbReference type="Pfam" id="PF20466"/>
    </source>
</evidence>
<name>A0A3D4T1G3_9CORY</name>
<dbReference type="InterPro" id="IPR046818">
    <property type="entry name" value="MmeI_C"/>
</dbReference>
<evidence type="ECO:0000256" key="1">
    <source>
        <dbReference type="ARBA" id="ARBA00011900"/>
    </source>
</evidence>
<gene>
    <name evidence="11" type="ORF">DIW82_07320</name>
</gene>
<feature type="domain" description="MmeI-like target recognition" evidence="8">
    <location>
        <begin position="650"/>
        <end position="853"/>
    </location>
</feature>
<feature type="domain" description="MmeI-like DNA-methyltransferase" evidence="10">
    <location>
        <begin position="366"/>
        <end position="627"/>
    </location>
</feature>
<dbReference type="InterPro" id="IPR046816">
    <property type="entry name" value="MmeI_Mtase"/>
</dbReference>
<accession>A0A3D4T1G3</accession>
<feature type="region of interest" description="Disordered" evidence="5">
    <location>
        <begin position="1"/>
        <end position="23"/>
    </location>
</feature>
<dbReference type="Pfam" id="PF20465">
    <property type="entry name" value="MmeI_hel"/>
    <property type="match status" value="1"/>
</dbReference>
<dbReference type="InterPro" id="IPR046819">
    <property type="entry name" value="MmeI_hel"/>
</dbReference>
<feature type="domain" description="MmeI-like N-terminal" evidence="6">
    <location>
        <begin position="11"/>
        <end position="186"/>
    </location>
</feature>
<dbReference type="Pfam" id="PF20467">
    <property type="entry name" value="MmeI_C"/>
    <property type="match status" value="1"/>
</dbReference>
<dbReference type="Proteomes" id="UP000261739">
    <property type="component" value="Unassembled WGS sequence"/>
</dbReference>
<comment type="catalytic activity">
    <reaction evidence="4">
        <text>a 2'-deoxyadenosine in DNA + S-adenosyl-L-methionine = an N(6)-methyl-2'-deoxyadenosine in DNA + S-adenosyl-L-homocysteine + H(+)</text>
        <dbReference type="Rhea" id="RHEA:15197"/>
        <dbReference type="Rhea" id="RHEA-COMP:12418"/>
        <dbReference type="Rhea" id="RHEA-COMP:12419"/>
        <dbReference type="ChEBI" id="CHEBI:15378"/>
        <dbReference type="ChEBI" id="CHEBI:57856"/>
        <dbReference type="ChEBI" id="CHEBI:59789"/>
        <dbReference type="ChEBI" id="CHEBI:90615"/>
        <dbReference type="ChEBI" id="CHEBI:90616"/>
        <dbReference type="EC" id="2.1.1.72"/>
    </reaction>
</comment>
<feature type="domain" description="MmeI-like helicase spacer" evidence="7">
    <location>
        <begin position="198"/>
        <end position="273"/>
    </location>
</feature>
<dbReference type="EMBL" id="DQID01000190">
    <property type="protein sequence ID" value="HCT14590.1"/>
    <property type="molecule type" value="Genomic_DNA"/>
</dbReference>
<dbReference type="Pfam" id="PF20464">
    <property type="entry name" value="MmeI_N"/>
    <property type="match status" value="1"/>
</dbReference>
<proteinExistence type="predicted"/>
<dbReference type="STRING" id="863239.GCA_000213935_00831"/>
<dbReference type="Pfam" id="PF20473">
    <property type="entry name" value="MmeI_Mtase"/>
    <property type="match status" value="1"/>
</dbReference>
<evidence type="ECO:0000313" key="11">
    <source>
        <dbReference type="EMBL" id="HCT14590.1"/>
    </source>
</evidence>
<keyword evidence="3 11" id="KW-0808">Transferase</keyword>
<dbReference type="InterPro" id="IPR046820">
    <property type="entry name" value="MmeI_TRD"/>
</dbReference>
<evidence type="ECO:0000259" key="9">
    <source>
        <dbReference type="Pfam" id="PF20467"/>
    </source>
</evidence>
<evidence type="ECO:0000259" key="6">
    <source>
        <dbReference type="Pfam" id="PF20464"/>
    </source>
</evidence>
<evidence type="ECO:0000259" key="7">
    <source>
        <dbReference type="Pfam" id="PF20465"/>
    </source>
</evidence>
<organism evidence="11 12">
    <name type="scientific">Corynebacterium nuruki</name>
    <dbReference type="NCBI Taxonomy" id="1032851"/>
    <lineage>
        <taxon>Bacteria</taxon>
        <taxon>Bacillati</taxon>
        <taxon>Actinomycetota</taxon>
        <taxon>Actinomycetes</taxon>
        <taxon>Mycobacteriales</taxon>
        <taxon>Corynebacteriaceae</taxon>
        <taxon>Corynebacterium</taxon>
    </lineage>
</organism>
<evidence type="ECO:0000256" key="4">
    <source>
        <dbReference type="ARBA" id="ARBA00047942"/>
    </source>
</evidence>
<dbReference type="EC" id="2.1.1.72" evidence="1"/>
<dbReference type="InterPro" id="IPR046817">
    <property type="entry name" value="MmeI_N"/>
</dbReference>
<dbReference type="PANTHER" id="PTHR33841:SF1">
    <property type="entry name" value="DNA METHYLTRANSFERASE A"/>
    <property type="match status" value="1"/>
</dbReference>
<dbReference type="SUPFAM" id="SSF53335">
    <property type="entry name" value="S-adenosyl-L-methionine-dependent methyltransferases"/>
    <property type="match status" value="1"/>
</dbReference>
<dbReference type="Pfam" id="PF20466">
    <property type="entry name" value="MmeI_TRD"/>
    <property type="match status" value="1"/>
</dbReference>
<dbReference type="AlphaFoldDB" id="A0A3D4T1G3"/>
<comment type="caution">
    <text evidence="11">The sequence shown here is derived from an EMBL/GenBank/DDBJ whole genome shotgun (WGS) entry which is preliminary data.</text>
</comment>
<protein>
    <recommendedName>
        <fullName evidence="1">site-specific DNA-methyltransferase (adenine-specific)</fullName>
        <ecNumber evidence="1">2.1.1.72</ecNumber>
    </recommendedName>
</protein>
<evidence type="ECO:0000256" key="3">
    <source>
        <dbReference type="ARBA" id="ARBA00022679"/>
    </source>
</evidence>
<evidence type="ECO:0000256" key="2">
    <source>
        <dbReference type="ARBA" id="ARBA00022603"/>
    </source>
</evidence>
<dbReference type="RefSeq" id="WP_273051833.1">
    <property type="nucleotide sequence ID" value="NZ_DAITTW010000002.1"/>
</dbReference>
<dbReference type="InterPro" id="IPR050953">
    <property type="entry name" value="N4_N6_ade-DNA_methylase"/>
</dbReference>
<evidence type="ECO:0000259" key="10">
    <source>
        <dbReference type="Pfam" id="PF20473"/>
    </source>
</evidence>
<reference evidence="11 12" key="1">
    <citation type="journal article" date="2018" name="Nat. Biotechnol.">
        <title>A standardized bacterial taxonomy based on genome phylogeny substantially revises the tree of life.</title>
        <authorList>
            <person name="Parks D.H."/>
            <person name="Chuvochina M."/>
            <person name="Waite D.W."/>
            <person name="Rinke C."/>
            <person name="Skarshewski A."/>
            <person name="Chaumeil P.A."/>
            <person name="Hugenholtz P."/>
        </authorList>
    </citation>
    <scope>NUCLEOTIDE SEQUENCE [LARGE SCALE GENOMIC DNA]</scope>
    <source>
        <strain evidence="11">UBA11247</strain>
    </source>
</reference>
<dbReference type="InterPro" id="IPR029063">
    <property type="entry name" value="SAM-dependent_MTases_sf"/>
</dbReference>
<sequence length="939" mass="105717">MSLSPAQQKRAAREFSTKWQGRGNEKEDTQSFWLELLRDVIGMEDVTTAVRFEQHTVDRGYIDVVIADAKTFIEQKSLGIDLDKAETRQGRKVTPFQQAKAYADSMPNSQRPDTIMVCDFNEFRIHDMDTERPGENYTSFTLDELPDCLYLLDFLVDPQRERRAREEKVSIDAGALIGRLYSLLSAQYLDPESEENQHALNVLCVRLVFCLFAEDAELFPKDAFYTYLSRFEPDQIRRALKDLFEWLDTPTDQRDPYASDAIRVFPYVNGGLFRDAQEDEIPRFTGEIKDALLAEVSADTNWATISPTIFGGVFESTLNPETRHAGGMHYTSPENIHKVIDPLFLDDLTEELEAILTEEGVTPRTHKNHLIKYHEKLGSLTFFDPACGSGNFLTETYISLRRLENKVLSELWEEGKQGAFDLTDVTESPVKVTLRQFYGLEINDFAVSVAETALWIAELQANIETETVLARNIEDLPLRDAAKIVHANALQTDWATVVEPENCSYVIGNPPFLGARNQSKEQKADLKEVFTAIGATKNLGSVDFVSGWYAKAAAYIGAHPVRCAFVSTNSICQGEQVANIWSPIWELGVRIDFAHDTFRWANEATDQAHVFCVIVGFSKQNGPKQLFHHRTPDSPAELQHPAQLNAYLADAPDVFIWNRSTPICDVPKIGIGNKPIDGGNYLFTPEEKDSFLAEEPGAEKFFHRWMGSQEFLRGIERWVLWLGDSSPSEVSKMPTVRSRVRAVHDFRLASKSAPTKKLAATPTRFHVENMPEGNSILIPEVSSERRRYIPIGFVGPETLCSNLVKLIPNATLYHFGILQSQFHNAWMRRVAGRLKSDYRYSGGVVYNNFPWPDVNGPSGQGPHKAIEEAAQSVLDARAQYPDSTIAEMYDPDNDFLFPALTSAHQSLDAAVESAYGVSFDGGEQQIVEHLFKLYTAATV</sequence>
<dbReference type="PANTHER" id="PTHR33841">
    <property type="entry name" value="DNA METHYLTRANSFERASE YEEA-RELATED"/>
    <property type="match status" value="1"/>
</dbReference>
<evidence type="ECO:0000256" key="5">
    <source>
        <dbReference type="SAM" id="MobiDB-lite"/>
    </source>
</evidence>
<dbReference type="Gene3D" id="3.40.50.150">
    <property type="entry name" value="Vaccinia Virus protein VP39"/>
    <property type="match status" value="1"/>
</dbReference>
<keyword evidence="2 11" id="KW-0489">Methyltransferase</keyword>
<dbReference type="GO" id="GO:0009007">
    <property type="term" value="F:site-specific DNA-methyltransferase (adenine-specific) activity"/>
    <property type="evidence" value="ECO:0007669"/>
    <property type="project" value="UniProtKB-EC"/>
</dbReference>